<dbReference type="GeneID" id="19122895"/>
<feature type="repeat" description="ANK" evidence="1">
    <location>
        <begin position="567"/>
        <end position="589"/>
    </location>
</feature>
<dbReference type="OrthoDB" id="194358at2759"/>
<dbReference type="STRING" id="930090.W6Z453"/>
<keyword evidence="5" id="KW-1185">Reference proteome</keyword>
<dbReference type="SUPFAM" id="SSF48403">
    <property type="entry name" value="Ankyrin repeat"/>
    <property type="match status" value="1"/>
</dbReference>
<dbReference type="InterPro" id="IPR010730">
    <property type="entry name" value="HET"/>
</dbReference>
<feature type="repeat" description="ANK" evidence="1">
    <location>
        <begin position="533"/>
        <end position="557"/>
    </location>
</feature>
<proteinExistence type="predicted"/>
<dbReference type="Pfam" id="PF06985">
    <property type="entry name" value="HET"/>
    <property type="match status" value="1"/>
</dbReference>
<feature type="domain" description="Heterokaryon incompatibility" evidence="3">
    <location>
        <begin position="51"/>
        <end position="196"/>
    </location>
</feature>
<reference evidence="4 5" key="1">
    <citation type="journal article" date="2013" name="PLoS Genet.">
        <title>Comparative genome structure, secondary metabolite, and effector coding capacity across Cochliobolus pathogens.</title>
        <authorList>
            <person name="Condon B.J."/>
            <person name="Leng Y."/>
            <person name="Wu D."/>
            <person name="Bushley K.E."/>
            <person name="Ohm R.A."/>
            <person name="Otillar R."/>
            <person name="Martin J."/>
            <person name="Schackwitz W."/>
            <person name="Grimwood J."/>
            <person name="MohdZainudin N."/>
            <person name="Xue C."/>
            <person name="Wang R."/>
            <person name="Manning V.A."/>
            <person name="Dhillon B."/>
            <person name="Tu Z.J."/>
            <person name="Steffenson B.J."/>
            <person name="Salamov A."/>
            <person name="Sun H."/>
            <person name="Lowry S."/>
            <person name="LaButti K."/>
            <person name="Han J."/>
            <person name="Copeland A."/>
            <person name="Lindquist E."/>
            <person name="Barry K."/>
            <person name="Schmutz J."/>
            <person name="Baker S.E."/>
            <person name="Ciuffetti L.M."/>
            <person name="Grigoriev I.V."/>
            <person name="Zhong S."/>
            <person name="Turgeon B.G."/>
        </authorList>
    </citation>
    <scope>NUCLEOTIDE SEQUENCE [LARGE SCALE GENOMIC DNA]</scope>
    <source>
        <strain evidence="4 5">ATCC 44560</strain>
    </source>
</reference>
<dbReference type="Proteomes" id="UP000054032">
    <property type="component" value="Unassembled WGS sequence"/>
</dbReference>
<sequence>MYQLNMQFKVILLLDSIRLLRLLPSEDKTAPIQCELFHYSLQESGRRTHPYEALSYVWGSLDNLHSVFIHEHNPKSGYGSTSGNDLSVTRNLHAALIRLRYPLFERIICIDAVCINQNNDKEKEQQIQFMVKIYGLANRVIVWLGDAAEDSDQALHWIRVAGGNKSKIPPINEAVQEAVIALLQRPWFRRIWVLQEVAAARHILIMCGPTEIDGYAFCLGVDSFQVFVNPHAPLQHFARSTTYLIRGAIFRSELSMGRSGSSSLGICPLGELVDMYRAHEATKCHDRVFALLGMSSDDLTKSKLLPDYSVPWEELLERLTKHLLGKEISVEIRGVDREIVVIRSKGCVLGTVLLEQKYSIQAERESVDVIFRNEKGITHLALLGSARSVRDGDLICLLQGTSSLTIIRDCCDHFEVIGIAVRLVEKALVSDGYVDGPKLSQSGIQFIHNLTLIWDWEMTLERSQHSKGYHRVLGLQAAIQGYQTAFGIQHPYTLEDRCDMTPLSWAAENGHVSVVHLLLAKDDSDLNLKDSRLGRTPLSWAVGRGHETVVKLLLQTGQVDVNSKDKSGQTPLLWAAREGHETVVKLLLQASKVDVNSKDGWAANEATVKLLQSSNI</sequence>
<dbReference type="PANTHER" id="PTHR24148:SF78">
    <property type="entry name" value="HETEROKARYON INCOMPATIBILITY DOMAIN-CONTAINING PROTEIN"/>
    <property type="match status" value="1"/>
</dbReference>
<dbReference type="Gene3D" id="1.25.40.20">
    <property type="entry name" value="Ankyrin repeat-containing domain"/>
    <property type="match status" value="2"/>
</dbReference>
<dbReference type="SMART" id="SM00248">
    <property type="entry name" value="ANK"/>
    <property type="match status" value="3"/>
</dbReference>
<protein>
    <recommendedName>
        <fullName evidence="3">Heterokaryon incompatibility domain-containing protein</fullName>
    </recommendedName>
</protein>
<accession>W6Z453</accession>
<dbReference type="HOGENOM" id="CLU_004184_9_0_1"/>
<feature type="chain" id="PRO_5004889689" description="Heterokaryon incompatibility domain-containing protein" evidence="2">
    <location>
        <begin position="23"/>
        <end position="616"/>
    </location>
</feature>
<dbReference type="InterPro" id="IPR036770">
    <property type="entry name" value="Ankyrin_rpt-contain_sf"/>
</dbReference>
<evidence type="ECO:0000313" key="4">
    <source>
        <dbReference type="EMBL" id="EUC46542.1"/>
    </source>
</evidence>
<dbReference type="InterPro" id="IPR052895">
    <property type="entry name" value="HetReg/Transcr_Mod"/>
</dbReference>
<dbReference type="Pfam" id="PF12796">
    <property type="entry name" value="Ank_2"/>
    <property type="match status" value="1"/>
</dbReference>
<dbReference type="PANTHER" id="PTHR24148">
    <property type="entry name" value="ANKYRIN REPEAT DOMAIN-CONTAINING PROTEIN 39 HOMOLOG-RELATED"/>
    <property type="match status" value="1"/>
</dbReference>
<dbReference type="PROSITE" id="PS50297">
    <property type="entry name" value="ANK_REP_REGION"/>
    <property type="match status" value="2"/>
</dbReference>
<dbReference type="InterPro" id="IPR002110">
    <property type="entry name" value="Ankyrin_rpt"/>
</dbReference>
<name>W6Z453_COCMI</name>
<evidence type="ECO:0000256" key="2">
    <source>
        <dbReference type="SAM" id="SignalP"/>
    </source>
</evidence>
<dbReference type="AlphaFoldDB" id="W6Z453"/>
<dbReference type="KEGG" id="bor:COCMIDRAFT_35895"/>
<evidence type="ECO:0000256" key="1">
    <source>
        <dbReference type="PROSITE-ProRule" id="PRU00023"/>
    </source>
</evidence>
<keyword evidence="1" id="KW-0040">ANK repeat</keyword>
<dbReference type="PROSITE" id="PS50088">
    <property type="entry name" value="ANK_REPEAT"/>
    <property type="match status" value="2"/>
</dbReference>
<dbReference type="EMBL" id="KI963965">
    <property type="protein sequence ID" value="EUC46542.1"/>
    <property type="molecule type" value="Genomic_DNA"/>
</dbReference>
<keyword evidence="2" id="KW-0732">Signal</keyword>
<gene>
    <name evidence="4" type="ORF">COCMIDRAFT_35895</name>
</gene>
<dbReference type="eggNOG" id="KOG1082">
    <property type="taxonomic scope" value="Eukaryota"/>
</dbReference>
<organism evidence="4 5">
    <name type="scientific">Bipolaris oryzae ATCC 44560</name>
    <dbReference type="NCBI Taxonomy" id="930090"/>
    <lineage>
        <taxon>Eukaryota</taxon>
        <taxon>Fungi</taxon>
        <taxon>Dikarya</taxon>
        <taxon>Ascomycota</taxon>
        <taxon>Pezizomycotina</taxon>
        <taxon>Dothideomycetes</taxon>
        <taxon>Pleosporomycetidae</taxon>
        <taxon>Pleosporales</taxon>
        <taxon>Pleosporineae</taxon>
        <taxon>Pleosporaceae</taxon>
        <taxon>Bipolaris</taxon>
    </lineage>
</organism>
<evidence type="ECO:0000259" key="3">
    <source>
        <dbReference type="Pfam" id="PF06985"/>
    </source>
</evidence>
<feature type="signal peptide" evidence="2">
    <location>
        <begin position="1"/>
        <end position="22"/>
    </location>
</feature>
<dbReference type="RefSeq" id="XP_007686972.1">
    <property type="nucleotide sequence ID" value="XM_007688782.1"/>
</dbReference>
<evidence type="ECO:0000313" key="5">
    <source>
        <dbReference type="Proteomes" id="UP000054032"/>
    </source>
</evidence>